<name>A0A0P1KNV2_9SACH</name>
<evidence type="ECO:0000313" key="7">
    <source>
        <dbReference type="Proteomes" id="UP000236544"/>
    </source>
</evidence>
<evidence type="ECO:0000259" key="5">
    <source>
        <dbReference type="PROSITE" id="PS50886"/>
    </source>
</evidence>
<protein>
    <submittedName>
        <fullName evidence="6">LAQU0S02e07470g1_1</fullName>
    </submittedName>
</protein>
<keyword evidence="3 4" id="KW-0694">RNA-binding</keyword>
<dbReference type="AlphaFoldDB" id="A0A0P1KNV2"/>
<dbReference type="PANTHER" id="PTHR11586">
    <property type="entry name" value="TRNA-AMINOACYLATION COFACTOR ARC1 FAMILY MEMBER"/>
    <property type="match status" value="1"/>
</dbReference>
<evidence type="ECO:0000256" key="2">
    <source>
        <dbReference type="ARBA" id="ARBA00022555"/>
    </source>
</evidence>
<dbReference type="PANTHER" id="PTHR11586:SF43">
    <property type="entry name" value="TYROSINE--TRNA LIGASE, CYTOPLASMIC"/>
    <property type="match status" value="1"/>
</dbReference>
<proteinExistence type="predicted"/>
<sequence length="205" mass="22424">MVSLVSVLTSRSIARFYTSAARHQAGFSLLNLRIGFASQVDAHPNSDKMFISQVQVSSAQTDAFKQVCSGLRGFVGREELEGSLVVVVDNMKKCKLRGEVSEAMILCGDDSASSVVQPCRPAEFDLTLVGQPVVLEGTPKDVLPTSRRIKNSEWFEVSSRLYVDNMARVVYKDPETKTETPLCVYNGEKPIPILAQLVSPGSPVR</sequence>
<keyword evidence="2 4" id="KW-0820">tRNA-binding</keyword>
<dbReference type="Pfam" id="PF01588">
    <property type="entry name" value="tRNA_bind"/>
    <property type="match status" value="1"/>
</dbReference>
<dbReference type="GO" id="GO:0000049">
    <property type="term" value="F:tRNA binding"/>
    <property type="evidence" value="ECO:0007669"/>
    <property type="project" value="UniProtKB-UniRule"/>
</dbReference>
<dbReference type="Proteomes" id="UP000236544">
    <property type="component" value="Unassembled WGS sequence"/>
</dbReference>
<dbReference type="SUPFAM" id="SSF50249">
    <property type="entry name" value="Nucleic acid-binding proteins"/>
    <property type="match status" value="1"/>
</dbReference>
<evidence type="ECO:0000313" key="6">
    <source>
        <dbReference type="EMBL" id="CUS21167.1"/>
    </source>
</evidence>
<gene>
    <name evidence="6" type="ORF">LAQU0_S02e07470g</name>
</gene>
<dbReference type="OrthoDB" id="19141at2759"/>
<keyword evidence="1" id="KW-0963">Cytoplasm</keyword>
<dbReference type="EMBL" id="LN890542">
    <property type="protein sequence ID" value="CUS21167.1"/>
    <property type="molecule type" value="Genomic_DNA"/>
</dbReference>
<dbReference type="PROSITE" id="PS50886">
    <property type="entry name" value="TRBD"/>
    <property type="match status" value="1"/>
</dbReference>
<dbReference type="Gene3D" id="2.40.50.140">
    <property type="entry name" value="Nucleic acid-binding proteins"/>
    <property type="match status" value="1"/>
</dbReference>
<dbReference type="InterPro" id="IPR051270">
    <property type="entry name" value="Tyrosine-tRNA_ligase_regulator"/>
</dbReference>
<dbReference type="InterPro" id="IPR002547">
    <property type="entry name" value="tRNA-bd_dom"/>
</dbReference>
<dbReference type="GO" id="GO:0004831">
    <property type="term" value="F:tyrosine-tRNA ligase activity"/>
    <property type="evidence" value="ECO:0007669"/>
    <property type="project" value="TreeGrafter"/>
</dbReference>
<evidence type="ECO:0000256" key="4">
    <source>
        <dbReference type="PROSITE-ProRule" id="PRU00209"/>
    </source>
</evidence>
<reference evidence="7" key="1">
    <citation type="submission" date="2015-10" db="EMBL/GenBank/DDBJ databases">
        <authorList>
            <person name="Devillers H."/>
        </authorList>
    </citation>
    <scope>NUCLEOTIDE SEQUENCE [LARGE SCALE GENOMIC DNA]</scope>
</reference>
<feature type="domain" description="TRNA-binding" evidence="5">
    <location>
        <begin position="26"/>
        <end position="134"/>
    </location>
</feature>
<evidence type="ECO:0000256" key="3">
    <source>
        <dbReference type="ARBA" id="ARBA00022884"/>
    </source>
</evidence>
<keyword evidence="7" id="KW-1185">Reference proteome</keyword>
<organism evidence="6 7">
    <name type="scientific">Lachancea quebecensis</name>
    <dbReference type="NCBI Taxonomy" id="1654605"/>
    <lineage>
        <taxon>Eukaryota</taxon>
        <taxon>Fungi</taxon>
        <taxon>Dikarya</taxon>
        <taxon>Ascomycota</taxon>
        <taxon>Saccharomycotina</taxon>
        <taxon>Saccharomycetes</taxon>
        <taxon>Saccharomycetales</taxon>
        <taxon>Saccharomycetaceae</taxon>
        <taxon>Lachancea</taxon>
    </lineage>
</organism>
<evidence type="ECO:0000256" key="1">
    <source>
        <dbReference type="ARBA" id="ARBA00022490"/>
    </source>
</evidence>
<dbReference type="InterPro" id="IPR012340">
    <property type="entry name" value="NA-bd_OB-fold"/>
</dbReference>
<accession>A0A0P1KNV2</accession>